<dbReference type="Pfam" id="PF06032">
    <property type="entry name" value="S-Me-THD_N"/>
    <property type="match status" value="1"/>
</dbReference>
<evidence type="ECO:0000313" key="6">
    <source>
        <dbReference type="EMBL" id="CAH2354927.1"/>
    </source>
</evidence>
<dbReference type="AlphaFoldDB" id="A0A9P0QTU0"/>
<dbReference type="FunFam" id="3.40.1610.10:FF:000001">
    <property type="entry name" value="Hydantoinase, putative"/>
    <property type="match status" value="1"/>
</dbReference>
<name>A0A9P0QTU0_9ASCO</name>
<dbReference type="InterPro" id="IPR027479">
    <property type="entry name" value="S-Me-THD_N_sf"/>
</dbReference>
<feature type="domain" description="Hydantoinase A/oxoprolinase" evidence="2">
    <location>
        <begin position="207"/>
        <end position="380"/>
    </location>
</feature>
<dbReference type="InterPro" id="IPR002821">
    <property type="entry name" value="Hydantoinase_A"/>
</dbReference>
<evidence type="ECO:0000313" key="7">
    <source>
        <dbReference type="Proteomes" id="UP000837801"/>
    </source>
</evidence>
<feature type="domain" description="S-Me-THD-like C-terminal" evidence="5">
    <location>
        <begin position="779"/>
        <end position="980"/>
    </location>
</feature>
<dbReference type="Gene3D" id="3.30.420.40">
    <property type="match status" value="1"/>
</dbReference>
<evidence type="ECO:0000256" key="1">
    <source>
        <dbReference type="SAM" id="MobiDB-lite"/>
    </source>
</evidence>
<dbReference type="PANTHER" id="PTHR11365:SF10">
    <property type="entry name" value="HYDANTOINASE_OXOPROLINASE"/>
    <property type="match status" value="1"/>
</dbReference>
<dbReference type="EMBL" id="CAKXYY010000019">
    <property type="protein sequence ID" value="CAH2354927.1"/>
    <property type="molecule type" value="Genomic_DNA"/>
</dbReference>
<dbReference type="Proteomes" id="UP000837801">
    <property type="component" value="Unassembled WGS sequence"/>
</dbReference>
<dbReference type="Pfam" id="PF01968">
    <property type="entry name" value="Hydantoinase_A"/>
    <property type="match status" value="1"/>
</dbReference>
<dbReference type="InterPro" id="IPR008040">
    <property type="entry name" value="Hydant_A_N"/>
</dbReference>
<dbReference type="Pfam" id="PF05378">
    <property type="entry name" value="Hydant_A_N"/>
    <property type="match status" value="1"/>
</dbReference>
<feature type="domain" description="S-Me-THD N-terminal" evidence="4">
    <location>
        <begin position="612"/>
        <end position="775"/>
    </location>
</feature>
<dbReference type="Gene3D" id="2.40.390.10">
    <property type="entry name" value="CV3147-like"/>
    <property type="match status" value="1"/>
</dbReference>
<dbReference type="InterPro" id="IPR010318">
    <property type="entry name" value="S-Me-THD_N"/>
</dbReference>
<dbReference type="SUPFAM" id="SSF160991">
    <property type="entry name" value="CV3147-like"/>
    <property type="match status" value="1"/>
</dbReference>
<comment type="caution">
    <text evidence="6">The sequence shown here is derived from an EMBL/GenBank/DDBJ whole genome shotgun (WGS) entry which is preliminary data.</text>
</comment>
<dbReference type="InterPro" id="IPR024071">
    <property type="entry name" value="S-Me-THD_C_sf"/>
</dbReference>
<evidence type="ECO:0000259" key="3">
    <source>
        <dbReference type="Pfam" id="PF05378"/>
    </source>
</evidence>
<sequence length="996" mass="107481">MTVTKSLLIGIDVGGTNTDSVLLNPDQLDDENRGVISFHKSTTTADVAEGISNAIGSLFEKQKECNVEDVLAVTIGTTHFINAVVEQDKARLQPVAVMRLCGPYGKGSFPYSDFPEGLKKIIESYNCYIDGGHRVDGNEIQKLDENAIIEHATKIKELGIKAVAIVGIFAVIDKTHEKRAAELVRSVIPDGQIVMSHTVSGIGLLARENASILNASISAFAAKIIGSFIKSVRVLGLTCPILLTQNDGTVLTVKEALATPIRTFSSGATNSMRGAAFLCSKEKEISGKSIMVVDVGGTTTDVGLLLPSGFPRQSFAHSVIGGVRMNFSMPHVESIGLGGGSIVRDRDGVITVGPDSVGADIKTRARVFGGDTITATDVMVATTDGNSVFDVGNMQRVKGLFSNSYIEGYEAVVKSKLESVIDRMRTSPEPLPVLLVGGGSFVAPLTLNGASKVYRPPYYQVANAIGAAMGKLSASIHKIERLDSLSDKDSVIESMIQEVTEEIVNKGGLKPTVMVVDLSYDPIPYVEKTYSFEIKVIADIDYKKISLAIKNFEIEVMPAIESRDSEEKKSQAVYKDSTFGDDKAKHSDEESFDHISYRPEVNSKREWIISETDLEYIRIGTYILGCGGGGTPYPIFLETRNMLRAGATMRVINLHDAPKYAEGEGKFITVGFAGSPTVADEQLQGRELQDASAAMFDYLNSKPDGVFPLEIGGGNGFKGLYCGSSTNLDIPVIDADLMGRAYPTHSQILPCAISDEMYLTVSSVSDGNGNDFLITSAQSDVYVEKMMRAALAEIGAHVGVVNVPMSSKELVTMTVHHSLSTAWRIGRAVKIAHSKLEFEKLPALILESVGGSISGLEIFKGKIIGVEKKLFKGHVYGEVIIENDKKDRLLIPFKNENILAKVQKHGTQDWEVVASVPDLISVCYADSGEAVGTPEYRYGVMVFVLAFSPSNLWVDTPKALDVGGPKSFGPAFEDVEYKPVGKFVPPVSVIDEFEKK</sequence>
<proteinExistence type="predicted"/>
<dbReference type="OrthoDB" id="5404895at2759"/>
<evidence type="ECO:0000259" key="4">
    <source>
        <dbReference type="Pfam" id="PF06032"/>
    </source>
</evidence>
<dbReference type="InterPro" id="IPR048350">
    <property type="entry name" value="S-Me-THD-like_C"/>
</dbReference>
<feature type="domain" description="Hydantoinase/oxoprolinase N-terminal" evidence="3">
    <location>
        <begin position="9"/>
        <end position="187"/>
    </location>
</feature>
<dbReference type="PANTHER" id="PTHR11365">
    <property type="entry name" value="5-OXOPROLINASE RELATED"/>
    <property type="match status" value="1"/>
</dbReference>
<gene>
    <name evidence="6" type="ORF">CLIB1423_19S02806</name>
</gene>
<dbReference type="InterPro" id="IPR045079">
    <property type="entry name" value="Oxoprolinase-like"/>
</dbReference>
<feature type="compositionally biased region" description="Basic and acidic residues" evidence="1">
    <location>
        <begin position="578"/>
        <end position="591"/>
    </location>
</feature>
<keyword evidence="7" id="KW-1185">Reference proteome</keyword>
<evidence type="ECO:0008006" key="8">
    <source>
        <dbReference type="Google" id="ProtNLM"/>
    </source>
</evidence>
<protein>
    <recommendedName>
        <fullName evidence="8">Hydantoinase</fullName>
    </recommendedName>
</protein>
<accession>A0A9P0QTU0</accession>
<dbReference type="Gene3D" id="3.40.1610.10">
    <property type="entry name" value="CV3147-like domain"/>
    <property type="match status" value="1"/>
</dbReference>
<dbReference type="Pfam" id="PF20906">
    <property type="entry name" value="S-Me-THD_C"/>
    <property type="match status" value="1"/>
</dbReference>
<reference evidence="6" key="1">
    <citation type="submission" date="2022-03" db="EMBL/GenBank/DDBJ databases">
        <authorList>
            <person name="Legras J.-L."/>
            <person name="Devillers H."/>
            <person name="Grondin C."/>
        </authorList>
    </citation>
    <scope>NUCLEOTIDE SEQUENCE</scope>
    <source>
        <strain evidence="6">CLIB 1423</strain>
    </source>
</reference>
<dbReference type="SUPFAM" id="SSF53067">
    <property type="entry name" value="Actin-like ATPase domain"/>
    <property type="match status" value="2"/>
</dbReference>
<evidence type="ECO:0000259" key="2">
    <source>
        <dbReference type="Pfam" id="PF01968"/>
    </source>
</evidence>
<organism evidence="6 7">
    <name type="scientific">[Candida] railenensis</name>
    <dbReference type="NCBI Taxonomy" id="45579"/>
    <lineage>
        <taxon>Eukaryota</taxon>
        <taxon>Fungi</taxon>
        <taxon>Dikarya</taxon>
        <taxon>Ascomycota</taxon>
        <taxon>Saccharomycotina</taxon>
        <taxon>Pichiomycetes</taxon>
        <taxon>Debaryomycetaceae</taxon>
        <taxon>Kurtzmaniella</taxon>
    </lineage>
</organism>
<dbReference type="InterPro" id="IPR043129">
    <property type="entry name" value="ATPase_NBD"/>
</dbReference>
<dbReference type="GO" id="GO:0016787">
    <property type="term" value="F:hydrolase activity"/>
    <property type="evidence" value="ECO:0007669"/>
    <property type="project" value="InterPro"/>
</dbReference>
<evidence type="ECO:0000259" key="5">
    <source>
        <dbReference type="Pfam" id="PF20906"/>
    </source>
</evidence>
<feature type="region of interest" description="Disordered" evidence="1">
    <location>
        <begin position="567"/>
        <end position="591"/>
    </location>
</feature>